<dbReference type="Proteomes" id="UP000650466">
    <property type="component" value="Unassembled WGS sequence"/>
</dbReference>
<evidence type="ECO:0000313" key="1">
    <source>
        <dbReference type="EMBL" id="MBD0383665.1"/>
    </source>
</evidence>
<accession>A0A926QLJ0</accession>
<sequence length="284" mass="32826">MQHTLLSELEQLVSHLKQKEAETVYTIPSDVMGAVKKAKHLEKFLHEILQVANGSGGINISSMIRREFGMRSELINHMHQWAPYSKDQFEDELHDAIDRAEIRAGKYELFFEGTPDKKEAAEALRLLKGIAHAVVRCQFNPKRAGTDGYIDILDHLIRFYGLPNTHSAGNMINYRNLISSDRLYAMSGNDDTITAALKAHVKEWYQRSSYAFLESWDWYYSYESVRDYTYILTGEQLERLRGDFIRHIREEFTMVKAKPELYRAEQLKTMLETVLSWDVPGGAV</sequence>
<gene>
    <name evidence="1" type="ORF">ICC18_26665</name>
</gene>
<proteinExistence type="predicted"/>
<keyword evidence="2" id="KW-1185">Reference proteome</keyword>
<evidence type="ECO:0000313" key="2">
    <source>
        <dbReference type="Proteomes" id="UP000650466"/>
    </source>
</evidence>
<reference evidence="1" key="1">
    <citation type="submission" date="2020-09" db="EMBL/GenBank/DDBJ databases">
        <title>Draft Genome Sequence of Paenibacillus sp. WST5.</title>
        <authorList>
            <person name="Bao Z."/>
        </authorList>
    </citation>
    <scope>NUCLEOTIDE SEQUENCE</scope>
    <source>
        <strain evidence="1">WST5</strain>
    </source>
</reference>
<name>A0A926QLJ0_9BACL</name>
<comment type="caution">
    <text evidence="1">The sequence shown here is derived from an EMBL/GenBank/DDBJ whole genome shotgun (WGS) entry which is preliminary data.</text>
</comment>
<organism evidence="1 2">
    <name type="scientific">Paenibacillus sedimenti</name>
    <dbReference type="NCBI Taxonomy" id="2770274"/>
    <lineage>
        <taxon>Bacteria</taxon>
        <taxon>Bacillati</taxon>
        <taxon>Bacillota</taxon>
        <taxon>Bacilli</taxon>
        <taxon>Bacillales</taxon>
        <taxon>Paenibacillaceae</taxon>
        <taxon>Paenibacillus</taxon>
    </lineage>
</organism>
<dbReference type="AlphaFoldDB" id="A0A926QLJ0"/>
<dbReference type="EMBL" id="JACVVD010000012">
    <property type="protein sequence ID" value="MBD0383665.1"/>
    <property type="molecule type" value="Genomic_DNA"/>
</dbReference>
<protein>
    <submittedName>
        <fullName evidence="1">Uncharacterized protein</fullName>
    </submittedName>
</protein>
<dbReference type="RefSeq" id="WP_188177451.1">
    <property type="nucleotide sequence ID" value="NZ_JACVVD010000012.1"/>
</dbReference>